<evidence type="ECO:0000256" key="6">
    <source>
        <dbReference type="ARBA" id="ARBA00022833"/>
    </source>
</evidence>
<comment type="function">
    <text evidence="12">Catalyzes the aldol condensation of dihydroxyacetone phosphate (DHAP or glycerone-phosphate) with glyceraldehyde 3-phosphate (G3P) to form fructose 1,6-bisphosphate (FBP) in gluconeogenesis and the reverse reaction in glycolysis.</text>
</comment>
<evidence type="ECO:0000256" key="5">
    <source>
        <dbReference type="ARBA" id="ARBA00022723"/>
    </source>
</evidence>
<dbReference type="GO" id="GO:0008270">
    <property type="term" value="F:zinc ion binding"/>
    <property type="evidence" value="ECO:0007669"/>
    <property type="project" value="UniProtKB-UniRule"/>
</dbReference>
<dbReference type="SUPFAM" id="SSF51569">
    <property type="entry name" value="Aldolase"/>
    <property type="match status" value="1"/>
</dbReference>
<dbReference type="GO" id="GO:0004332">
    <property type="term" value="F:fructose-bisphosphate aldolase activity"/>
    <property type="evidence" value="ECO:0007669"/>
    <property type="project" value="UniProtKB-EC"/>
</dbReference>
<dbReference type="GO" id="GO:0006096">
    <property type="term" value="P:glycolytic process"/>
    <property type="evidence" value="ECO:0007669"/>
    <property type="project" value="UniProtKB-UniPathway"/>
</dbReference>
<evidence type="ECO:0000256" key="12">
    <source>
        <dbReference type="RuleBase" id="RU366023"/>
    </source>
</evidence>
<evidence type="ECO:0000256" key="9">
    <source>
        <dbReference type="PIRSR" id="PIRSR001359-1"/>
    </source>
</evidence>
<evidence type="ECO:0000256" key="4">
    <source>
        <dbReference type="ARBA" id="ARBA00013068"/>
    </source>
</evidence>
<keyword evidence="7 12" id="KW-0324">Glycolysis</keyword>
<evidence type="ECO:0000313" key="13">
    <source>
        <dbReference type="EMBL" id="SIQ39904.1"/>
    </source>
</evidence>
<feature type="binding site" evidence="10">
    <location>
        <position position="224"/>
    </location>
    <ligand>
        <name>dihydroxyacetone phosphate</name>
        <dbReference type="ChEBI" id="CHEBI:57642"/>
    </ligand>
</feature>
<evidence type="ECO:0000256" key="1">
    <source>
        <dbReference type="ARBA" id="ARBA00000441"/>
    </source>
</evidence>
<dbReference type="EC" id="4.1.2.13" evidence="4 12"/>
<feature type="binding site" evidence="11">
    <location>
        <position position="142"/>
    </location>
    <ligand>
        <name>Zn(2+)</name>
        <dbReference type="ChEBI" id="CHEBI:29105"/>
        <label>2</label>
    </ligand>
</feature>
<dbReference type="RefSeq" id="WP_076488634.1">
    <property type="nucleotide sequence ID" value="NZ_FTMS01000008.1"/>
</dbReference>
<protein>
    <recommendedName>
        <fullName evidence="4 12">Fructose-bisphosphate aldolase</fullName>
        <shortName evidence="12">FBP aldolase</shortName>
        <ecNumber evidence="4 12">4.1.2.13</ecNumber>
    </recommendedName>
</protein>
<comment type="pathway">
    <text evidence="2 12">Carbohydrate degradation; glycolysis; D-glyceraldehyde 3-phosphate and glycerone phosphate from D-glucose: step 4/4.</text>
</comment>
<dbReference type="Gene3D" id="3.20.20.70">
    <property type="entry name" value="Aldolase class I"/>
    <property type="match status" value="1"/>
</dbReference>
<dbReference type="CDD" id="cd00946">
    <property type="entry name" value="FBP_aldolase_IIA"/>
    <property type="match status" value="1"/>
</dbReference>
<dbReference type="Pfam" id="PF01116">
    <property type="entry name" value="F_bP_aldolase"/>
    <property type="match status" value="1"/>
</dbReference>
<organism evidence="13 14">
    <name type="scientific">Alkalispirochaeta americana</name>
    <dbReference type="NCBI Taxonomy" id="159291"/>
    <lineage>
        <taxon>Bacteria</taxon>
        <taxon>Pseudomonadati</taxon>
        <taxon>Spirochaetota</taxon>
        <taxon>Spirochaetia</taxon>
        <taxon>Spirochaetales</taxon>
        <taxon>Spirochaetaceae</taxon>
        <taxon>Alkalispirochaeta</taxon>
    </lineage>
</organism>
<keyword evidence="14" id="KW-1185">Reference proteome</keyword>
<feature type="binding site" evidence="10">
    <location>
        <begin position="263"/>
        <end position="265"/>
    </location>
    <ligand>
        <name>dihydroxyacetone phosphate</name>
        <dbReference type="ChEBI" id="CHEBI:57642"/>
    </ligand>
</feature>
<feature type="binding site" evidence="11">
    <location>
        <position position="223"/>
    </location>
    <ligand>
        <name>Zn(2+)</name>
        <dbReference type="ChEBI" id="CHEBI:29105"/>
        <label>1</label>
        <note>catalytic</note>
    </ligand>
</feature>
<dbReference type="STRING" id="159291.SAMN05920897_10864"/>
<proteinExistence type="inferred from homology"/>
<accession>A0A1N6SFP6</accession>
<reference evidence="13 14" key="1">
    <citation type="submission" date="2017-01" db="EMBL/GenBank/DDBJ databases">
        <authorList>
            <person name="Mah S.A."/>
            <person name="Swanson W.J."/>
            <person name="Moy G.W."/>
            <person name="Vacquier V.D."/>
        </authorList>
    </citation>
    <scope>NUCLEOTIDE SEQUENCE [LARGE SCALE GENOMIC DNA]</scope>
    <source>
        <strain evidence="13 14">ASpG1</strain>
    </source>
</reference>
<feature type="binding site" evidence="11">
    <location>
        <position position="172"/>
    </location>
    <ligand>
        <name>Zn(2+)</name>
        <dbReference type="ChEBI" id="CHEBI:29105"/>
        <label>2</label>
    </ligand>
</feature>
<dbReference type="OrthoDB" id="9803995at2"/>
<dbReference type="UniPathway" id="UPA00109">
    <property type="reaction ID" value="UER00183"/>
</dbReference>
<comment type="catalytic activity">
    <reaction evidence="1 12">
        <text>beta-D-fructose 1,6-bisphosphate = D-glyceraldehyde 3-phosphate + dihydroxyacetone phosphate</text>
        <dbReference type="Rhea" id="RHEA:14729"/>
        <dbReference type="ChEBI" id="CHEBI:32966"/>
        <dbReference type="ChEBI" id="CHEBI:57642"/>
        <dbReference type="ChEBI" id="CHEBI:59776"/>
        <dbReference type="EC" id="4.1.2.13"/>
    </reaction>
</comment>
<dbReference type="NCBIfam" id="TIGR01520">
    <property type="entry name" value="FruBisAldo_II_A"/>
    <property type="match status" value="1"/>
</dbReference>
<dbReference type="AlphaFoldDB" id="A0A1N6SFP6"/>
<dbReference type="NCBIfam" id="NF006628">
    <property type="entry name" value="PRK09197.1"/>
    <property type="match status" value="1"/>
</dbReference>
<feature type="binding site" evidence="11">
    <location>
        <position position="108"/>
    </location>
    <ligand>
        <name>Zn(2+)</name>
        <dbReference type="ChEBI" id="CHEBI:29105"/>
        <label>1</label>
        <note>catalytic</note>
    </ligand>
</feature>
<comment type="cofactor">
    <cofactor evidence="11 12">
        <name>Zn(2+)</name>
        <dbReference type="ChEBI" id="CHEBI:29105"/>
    </cofactor>
    <text evidence="11 12">Binds 2 Zn(2+) ions per subunit. One is catalytic and the other provides a structural contribution.</text>
</comment>
<feature type="active site" description="Proton donor" evidence="9">
    <location>
        <position position="107"/>
    </location>
</feature>
<dbReference type="GO" id="GO:0006094">
    <property type="term" value="P:gluconeogenesis"/>
    <property type="evidence" value="ECO:0007669"/>
    <property type="project" value="TreeGrafter"/>
</dbReference>
<dbReference type="InterPro" id="IPR000771">
    <property type="entry name" value="FBA_II"/>
</dbReference>
<dbReference type="PANTHER" id="PTHR30559:SF0">
    <property type="entry name" value="FRUCTOSE-BISPHOSPHATE ALDOLASE"/>
    <property type="match status" value="1"/>
</dbReference>
<feature type="binding site" evidence="10">
    <location>
        <begin position="284"/>
        <end position="287"/>
    </location>
    <ligand>
        <name>dihydroxyacetone phosphate</name>
        <dbReference type="ChEBI" id="CHEBI:57642"/>
    </ligand>
</feature>
<gene>
    <name evidence="13" type="ORF">SAMN05920897_10864</name>
</gene>
<keyword evidence="6 11" id="KW-0862">Zinc</keyword>
<dbReference type="PROSITE" id="PS00602">
    <property type="entry name" value="ALDOLASE_CLASS_II_1"/>
    <property type="match status" value="1"/>
</dbReference>
<keyword evidence="8 12" id="KW-0456">Lyase</keyword>
<dbReference type="GO" id="GO:0005829">
    <property type="term" value="C:cytosol"/>
    <property type="evidence" value="ECO:0007669"/>
    <property type="project" value="TreeGrafter"/>
</dbReference>
<evidence type="ECO:0000313" key="14">
    <source>
        <dbReference type="Proteomes" id="UP000186400"/>
    </source>
</evidence>
<evidence type="ECO:0000256" key="7">
    <source>
        <dbReference type="ARBA" id="ARBA00023152"/>
    </source>
</evidence>
<evidence type="ECO:0000256" key="2">
    <source>
        <dbReference type="ARBA" id="ARBA00004714"/>
    </source>
</evidence>
<comment type="similarity">
    <text evidence="3 12">Belongs to the class II fructose-bisphosphate aldolase family.</text>
</comment>
<dbReference type="EMBL" id="FTMS01000008">
    <property type="protein sequence ID" value="SIQ39904.1"/>
    <property type="molecule type" value="Genomic_DNA"/>
</dbReference>
<dbReference type="InterPro" id="IPR006411">
    <property type="entry name" value="Fruct_bisP_bact"/>
</dbReference>
<dbReference type="FunFam" id="3.20.20.70:FF:000013">
    <property type="entry name" value="Class II fructose-bisphosphate aldolase"/>
    <property type="match status" value="1"/>
</dbReference>
<dbReference type="Proteomes" id="UP000186400">
    <property type="component" value="Unassembled WGS sequence"/>
</dbReference>
<keyword evidence="5 11" id="KW-0479">Metal-binding</keyword>
<dbReference type="InterPro" id="IPR013785">
    <property type="entry name" value="Aldolase_TIM"/>
</dbReference>
<dbReference type="PANTHER" id="PTHR30559">
    <property type="entry name" value="FRUCTOSE-BISPHOSPHATE ALDOLASE CLASS 2"/>
    <property type="match status" value="1"/>
</dbReference>
<evidence type="ECO:0000256" key="11">
    <source>
        <dbReference type="PIRSR" id="PIRSR001359-3"/>
    </source>
</evidence>
<evidence type="ECO:0000256" key="8">
    <source>
        <dbReference type="ARBA" id="ARBA00023239"/>
    </source>
</evidence>
<evidence type="ECO:0000256" key="10">
    <source>
        <dbReference type="PIRSR" id="PIRSR001359-2"/>
    </source>
</evidence>
<evidence type="ECO:0000256" key="3">
    <source>
        <dbReference type="ARBA" id="ARBA00005812"/>
    </source>
</evidence>
<dbReference type="PIRSF" id="PIRSF001359">
    <property type="entry name" value="F_bP_aldolase_II"/>
    <property type="match status" value="1"/>
</dbReference>
<dbReference type="PROSITE" id="PS00806">
    <property type="entry name" value="ALDOLASE_CLASS_II_2"/>
    <property type="match status" value="1"/>
</dbReference>
<name>A0A1N6SFP6_9SPIO</name>
<sequence length="359" mass="39763">MSKMKVRSGVLTGNELQEVFAYCKETKCALPAVNVIGSSTINAAMYAAKQANSPIIIQFSNGGAVFNAGKYLDNTNQRAAVAGAVAGAHHIRMLSKLYEVPVILHTDHCARKLLPWVDGMLEAGEEYFKSTGEPLYSSHMLDLSEEDLEANIKTCAEYLERMAKINMTLEIELGVTGGEEDGVDNSHIDSSRLYTQPEEVLQAYDALNPLGKFTVAAAFGNTHGVYKPGNVMLRPEILKHSQAMIRQERGRSEEKPLDLVFHGGSGSEQAKITEAIEYGVIKMNIDTDTQWAFTRPVREYMDANHDYLMAQIGNPEGEDKPNKKYIDPRAWMVAGEKGYAERLVQAFRDLNAFDQFDLG</sequence>
<dbReference type="NCBIfam" id="TIGR00167">
    <property type="entry name" value="cbbA"/>
    <property type="match status" value="1"/>
</dbReference>
<feature type="binding site" evidence="11">
    <location>
        <position position="262"/>
    </location>
    <ligand>
        <name>Zn(2+)</name>
        <dbReference type="ChEBI" id="CHEBI:29105"/>
        <label>1</label>
        <note>catalytic</note>
    </ligand>
</feature>